<sequence length="212" mass="22753">MEHSAPPAPGLSPAFGPSWPWSVSCIRPLLPLLPLVCLLHSASPAPPAPGLSPAFGLSCPWSVSCIRPLLPLLPLVCLLHSASPAPGLSPAFGPSCPWSVSCIRPLLPLVRLLHSAPPAPGPSPAFGPSCWPLVSRMFRTAAEKPILQEEKHPAEEMRGLRAEWTERNSWSLTRVWRSAVLTDGCSNRPRLALISPELLHTGSLQLLSQTIH</sequence>
<accession>A0AAV2JLR0</accession>
<proteinExistence type="predicted"/>
<feature type="chain" id="PRO_5043864369" evidence="1">
    <location>
        <begin position="45"/>
        <end position="212"/>
    </location>
</feature>
<reference evidence="2 3" key="1">
    <citation type="submission" date="2024-04" db="EMBL/GenBank/DDBJ databases">
        <authorList>
            <person name="Waldvogel A.-M."/>
            <person name="Schoenle A."/>
        </authorList>
    </citation>
    <scope>NUCLEOTIDE SEQUENCE [LARGE SCALE GENOMIC DNA]</scope>
</reference>
<keyword evidence="1" id="KW-0732">Signal</keyword>
<dbReference type="Proteomes" id="UP001497482">
    <property type="component" value="Chromosome 13"/>
</dbReference>
<organism evidence="2 3">
    <name type="scientific">Knipowitschia caucasica</name>
    <name type="common">Caucasian dwarf goby</name>
    <name type="synonym">Pomatoschistus caucasicus</name>
    <dbReference type="NCBI Taxonomy" id="637954"/>
    <lineage>
        <taxon>Eukaryota</taxon>
        <taxon>Metazoa</taxon>
        <taxon>Chordata</taxon>
        <taxon>Craniata</taxon>
        <taxon>Vertebrata</taxon>
        <taxon>Euteleostomi</taxon>
        <taxon>Actinopterygii</taxon>
        <taxon>Neopterygii</taxon>
        <taxon>Teleostei</taxon>
        <taxon>Neoteleostei</taxon>
        <taxon>Acanthomorphata</taxon>
        <taxon>Gobiaria</taxon>
        <taxon>Gobiiformes</taxon>
        <taxon>Gobioidei</taxon>
        <taxon>Gobiidae</taxon>
        <taxon>Gobiinae</taxon>
        <taxon>Knipowitschia</taxon>
    </lineage>
</organism>
<keyword evidence="3" id="KW-1185">Reference proteome</keyword>
<evidence type="ECO:0000256" key="1">
    <source>
        <dbReference type="SAM" id="SignalP"/>
    </source>
</evidence>
<evidence type="ECO:0000313" key="2">
    <source>
        <dbReference type="EMBL" id="CAL1578435.1"/>
    </source>
</evidence>
<name>A0AAV2JLR0_KNICA</name>
<evidence type="ECO:0000313" key="3">
    <source>
        <dbReference type="Proteomes" id="UP001497482"/>
    </source>
</evidence>
<dbReference type="EMBL" id="OZ035835">
    <property type="protein sequence ID" value="CAL1578435.1"/>
    <property type="molecule type" value="Genomic_DNA"/>
</dbReference>
<feature type="signal peptide" evidence="1">
    <location>
        <begin position="1"/>
        <end position="44"/>
    </location>
</feature>
<protein>
    <submittedName>
        <fullName evidence="2">Uncharacterized protein</fullName>
    </submittedName>
</protein>
<gene>
    <name evidence="2" type="ORF">KC01_LOCUS9581</name>
</gene>
<dbReference type="AlphaFoldDB" id="A0AAV2JLR0"/>